<dbReference type="OrthoDB" id="9393471at2759"/>
<dbReference type="Proteomes" id="UP000269221">
    <property type="component" value="Unassembled WGS sequence"/>
</dbReference>
<evidence type="ECO:0000313" key="2">
    <source>
        <dbReference type="EMBL" id="RMC04752.1"/>
    </source>
</evidence>
<sequence length="116" mass="12863">MASLYQRFSGKINTSRSFPVPPEASHLLGAQSSEEDGAAGKTPRPLQQEGSRPRFQYQSRSDCEEEDIQKETHGESTKGITVLHNSVSDKVGAVEAASLFCYELQHKHLSEHIQVH</sequence>
<organism evidence="2 3">
    <name type="scientific">Hirundo rustica rustica</name>
    <dbReference type="NCBI Taxonomy" id="333673"/>
    <lineage>
        <taxon>Eukaryota</taxon>
        <taxon>Metazoa</taxon>
        <taxon>Chordata</taxon>
        <taxon>Craniata</taxon>
        <taxon>Vertebrata</taxon>
        <taxon>Euteleostomi</taxon>
        <taxon>Archelosauria</taxon>
        <taxon>Archosauria</taxon>
        <taxon>Dinosauria</taxon>
        <taxon>Saurischia</taxon>
        <taxon>Theropoda</taxon>
        <taxon>Coelurosauria</taxon>
        <taxon>Aves</taxon>
        <taxon>Neognathae</taxon>
        <taxon>Neoaves</taxon>
        <taxon>Telluraves</taxon>
        <taxon>Australaves</taxon>
        <taxon>Passeriformes</taxon>
        <taxon>Sylvioidea</taxon>
        <taxon>Hirundinidae</taxon>
        <taxon>Hirundo</taxon>
    </lineage>
</organism>
<dbReference type="AlphaFoldDB" id="A0A3M0JUS9"/>
<gene>
    <name evidence="2" type="ORF">DUI87_17924</name>
</gene>
<evidence type="ECO:0000256" key="1">
    <source>
        <dbReference type="SAM" id="MobiDB-lite"/>
    </source>
</evidence>
<protein>
    <submittedName>
        <fullName evidence="2">Uncharacterized protein</fullName>
    </submittedName>
</protein>
<reference evidence="2 3" key="1">
    <citation type="submission" date="2018-07" db="EMBL/GenBank/DDBJ databases">
        <title>A high quality draft genome assembly of the barn swallow (H. rustica rustica).</title>
        <authorList>
            <person name="Formenti G."/>
            <person name="Chiara M."/>
            <person name="Poveda L."/>
            <person name="Francoijs K.-J."/>
            <person name="Bonisoli-Alquati A."/>
            <person name="Canova L."/>
            <person name="Gianfranceschi L."/>
            <person name="Horner D.S."/>
            <person name="Saino N."/>
        </authorList>
    </citation>
    <scope>NUCLEOTIDE SEQUENCE [LARGE SCALE GENOMIC DNA]</scope>
    <source>
        <strain evidence="2">Chelidonia</strain>
        <tissue evidence="2">Blood</tissue>
    </source>
</reference>
<dbReference type="EMBL" id="QRBI01000123">
    <property type="protein sequence ID" value="RMC04752.1"/>
    <property type="molecule type" value="Genomic_DNA"/>
</dbReference>
<proteinExistence type="predicted"/>
<feature type="region of interest" description="Disordered" evidence="1">
    <location>
        <begin position="1"/>
        <end position="81"/>
    </location>
</feature>
<name>A0A3M0JUS9_HIRRU</name>
<comment type="caution">
    <text evidence="2">The sequence shown here is derived from an EMBL/GenBank/DDBJ whole genome shotgun (WGS) entry which is preliminary data.</text>
</comment>
<dbReference type="STRING" id="333673.A0A3M0JUS9"/>
<accession>A0A3M0JUS9</accession>
<evidence type="ECO:0000313" key="3">
    <source>
        <dbReference type="Proteomes" id="UP000269221"/>
    </source>
</evidence>
<keyword evidence="3" id="KW-1185">Reference proteome</keyword>